<comment type="caution">
    <text evidence="2">The sequence shown here is derived from an EMBL/GenBank/DDBJ whole genome shotgun (WGS) entry which is preliminary data.</text>
</comment>
<protein>
    <submittedName>
        <fullName evidence="2">Glycerophosphodiester phosphodiesterase</fullName>
    </submittedName>
</protein>
<dbReference type="SUPFAM" id="SSF51695">
    <property type="entry name" value="PLC-like phosphodiesterases"/>
    <property type="match status" value="1"/>
</dbReference>
<dbReference type="RefSeq" id="WP_209532284.1">
    <property type="nucleotide sequence ID" value="NZ_JAEEGA010000022.1"/>
</dbReference>
<dbReference type="Proteomes" id="UP000674938">
    <property type="component" value="Unassembled WGS sequence"/>
</dbReference>
<evidence type="ECO:0000313" key="2">
    <source>
        <dbReference type="EMBL" id="MBP1044098.1"/>
    </source>
</evidence>
<feature type="domain" description="GP-PDE" evidence="1">
    <location>
        <begin position="2"/>
        <end position="239"/>
    </location>
</feature>
<keyword evidence="3" id="KW-1185">Reference proteome</keyword>
<accession>A0A940SZ63</accession>
<dbReference type="CDD" id="cd08563">
    <property type="entry name" value="GDPD_TtGDE_like"/>
    <property type="match status" value="1"/>
</dbReference>
<sequence>MTKVIAHRGSKGTHPENTIAAFLEAVDCQCDGIELDVQYTKDKVLVVIHDNSVDRTTNGRGEVDHLTLQEIQQLDAGSWFDEIYRDQRVPLLTEVLELLKEREFKGLLNIEIKTDEKPYMGIEEDLVKVMQSQPWPFDYLYSSFNLASLELAQQLDPTAPKAYIIGVSPKKIKQARGLSFISAIHPKIDWVKAQGERISAYPKAVRPWTVNDELDMQDCFRKKIAGIHTDYPREAMRYRRLMYPNLSYGEVKN</sequence>
<dbReference type="Gene3D" id="3.20.20.190">
    <property type="entry name" value="Phosphatidylinositol (PI) phosphodiesterase"/>
    <property type="match status" value="1"/>
</dbReference>
<name>A0A940SZ63_9ENTE</name>
<reference evidence="2" key="1">
    <citation type="submission" date="2020-12" db="EMBL/GenBank/DDBJ databases">
        <title>Vagococcus allomyrinae sp. nov. and Enterococcus lavae sp. nov., isolated from the larvae of Allomyrina dichotoma.</title>
        <authorList>
            <person name="Lee S.D."/>
        </authorList>
    </citation>
    <scope>NUCLEOTIDE SEQUENCE</scope>
    <source>
        <strain evidence="2">BWB3-3</strain>
    </source>
</reference>
<dbReference type="PROSITE" id="PS51704">
    <property type="entry name" value="GP_PDE"/>
    <property type="match status" value="1"/>
</dbReference>
<dbReference type="GO" id="GO:0008081">
    <property type="term" value="F:phosphoric diester hydrolase activity"/>
    <property type="evidence" value="ECO:0007669"/>
    <property type="project" value="InterPro"/>
</dbReference>
<proteinExistence type="predicted"/>
<dbReference type="EMBL" id="JAEEGA010000022">
    <property type="protein sequence ID" value="MBP1044098.1"/>
    <property type="molecule type" value="Genomic_DNA"/>
</dbReference>
<organism evidence="2 3">
    <name type="scientific">Vagococcus allomyrinae</name>
    <dbReference type="NCBI Taxonomy" id="2794353"/>
    <lineage>
        <taxon>Bacteria</taxon>
        <taxon>Bacillati</taxon>
        <taxon>Bacillota</taxon>
        <taxon>Bacilli</taxon>
        <taxon>Lactobacillales</taxon>
        <taxon>Enterococcaceae</taxon>
        <taxon>Vagococcus</taxon>
    </lineage>
</organism>
<dbReference type="InterPro" id="IPR017946">
    <property type="entry name" value="PLC-like_Pdiesterase_TIM-brl"/>
</dbReference>
<dbReference type="InterPro" id="IPR030395">
    <property type="entry name" value="GP_PDE_dom"/>
</dbReference>
<evidence type="ECO:0000259" key="1">
    <source>
        <dbReference type="PROSITE" id="PS51704"/>
    </source>
</evidence>
<dbReference type="Pfam" id="PF03009">
    <property type="entry name" value="GDPD"/>
    <property type="match status" value="1"/>
</dbReference>
<dbReference type="PANTHER" id="PTHR46211">
    <property type="entry name" value="GLYCEROPHOSPHORYL DIESTER PHOSPHODIESTERASE"/>
    <property type="match status" value="1"/>
</dbReference>
<evidence type="ECO:0000313" key="3">
    <source>
        <dbReference type="Proteomes" id="UP000674938"/>
    </source>
</evidence>
<dbReference type="GO" id="GO:0006629">
    <property type="term" value="P:lipid metabolic process"/>
    <property type="evidence" value="ECO:0007669"/>
    <property type="project" value="InterPro"/>
</dbReference>
<dbReference type="PANTHER" id="PTHR46211:SF1">
    <property type="entry name" value="GLYCEROPHOSPHODIESTER PHOSPHODIESTERASE, CYTOPLASMIC"/>
    <property type="match status" value="1"/>
</dbReference>
<dbReference type="AlphaFoldDB" id="A0A940SZ63"/>
<gene>
    <name evidence="2" type="ORF">I6N95_24105</name>
</gene>